<dbReference type="AlphaFoldDB" id="A0AAQ3QUE5"/>
<evidence type="ECO:0000313" key="1">
    <source>
        <dbReference type="EMBL" id="WOO39617.1"/>
    </source>
</evidence>
<gene>
    <name evidence="1" type="ORF">RZN69_13415</name>
</gene>
<sequence length="1064" mass="116567">MMALVLLILITLSTLVQVEIVSSTSNVAINEARANARSALNLALGELQKFAGPDQRVTARADLLMGNNPVAATQHYVGVFPTDGANDAINNTPLTWLVSQQNPTTDIDTLALNQDKIRMQRLADGIDDSDDIFADAIQVVSSYGTIGHMAYVIDDEGLKAKVNIQAETPNANDLEERLGQSIVPIPNTLSQLAEDSSLGKETAQKLNSLTDLKSFTPGSDVNELLRHYTLSSDGLLTDVRDGGLKRDLTIAFEESAVFDNVFSGADNLLLTEDRRDQLSFPNGYANWSILRDYYNSFNLIGNDGVMNERTRTDGTELVKINFTHLHDFGPHDLPHPYHNISPAQPIMSRLQYTYWVEYVESPTNPEDYFPRLHIRPVVAYYNPYNVPLVLSRPQWILRNIPSTSLEVGGQGRNEKNLSTNSSMGYVLNDAVRSPILDPGEIMFMSFSGSVPLGSENASGNIANLTSDLAGILNASRYIDWTDVDDVKISVPKDSNGIPLSQVIQDVDIGHAYRLLRWDTNNGIIPNATGGYFGVRQMLFQYINYDNISLNGGKMGKQIPDSTFTFDSSNPNNISQEKTIGVWLRTTREEFNQIRPLVDGNIRFIFGDGRWDQISGIEAMAPFSGSEQGLGSTDSRGEMFTSIPQQSLSGKGLGGGSIDDLLTGSDSVVIFDIPRAPLVSLGQLQHANLARFNYEPTFVIGNSYANIRFPMGDIEGTLSDSLSKADSIAGPFTLYDISYLTNEALWDGYFFSTIPQGMSDEDFEDLMSEEAPLANARLKLIDPEALISDKDDLRDTTAGAGSFETNAALLTVDGMFNVNSTSVPAWKALLTSLAGQEVPRFDLQTGQLESWANENEIRFSKFSAPLGEGFNTGDPDSYDNFWNGYRTLTETQVDELANAIVDQVKQRGPFNSMAEFVNRVLVDDDLGRSGALQAALDDPSVSINSDIPASYQFPASLDGSIGDRISGNQSSGFAGSLSQGDILQALAPVLSVRSDTFRIRAYGDSYDPITQETTGRAWCEAIVQRNVTPVGVNPVNSMTDLVNGDPTFGRQFEIVSFRWLGEHEL</sequence>
<evidence type="ECO:0000313" key="2">
    <source>
        <dbReference type="Proteomes" id="UP001304300"/>
    </source>
</evidence>
<dbReference type="Proteomes" id="UP001304300">
    <property type="component" value="Chromosome"/>
</dbReference>
<reference evidence="1 2" key="1">
    <citation type="submission" date="2023-10" db="EMBL/GenBank/DDBJ databases">
        <title>Rubellicoccus peritrichatus gen. nov., sp. nov., isolated from an algae of coral reef tank.</title>
        <authorList>
            <person name="Luo J."/>
        </authorList>
    </citation>
    <scope>NUCLEOTIDE SEQUENCE [LARGE SCALE GENOMIC DNA]</scope>
    <source>
        <strain evidence="1 2">CR14</strain>
    </source>
</reference>
<protein>
    <submittedName>
        <fullName evidence="1">Uncharacterized protein</fullName>
    </submittedName>
</protein>
<name>A0AAQ3QUE5_9BACT</name>
<dbReference type="RefSeq" id="WP_317831580.1">
    <property type="nucleotide sequence ID" value="NZ_CP136920.1"/>
</dbReference>
<accession>A0AAQ3QUE5</accession>
<dbReference type="KEGG" id="puo:RZN69_13415"/>
<keyword evidence="2" id="KW-1185">Reference proteome</keyword>
<dbReference type="EMBL" id="CP136920">
    <property type="protein sequence ID" value="WOO39617.1"/>
    <property type="molecule type" value="Genomic_DNA"/>
</dbReference>
<proteinExistence type="predicted"/>
<organism evidence="1 2">
    <name type="scientific">Rubellicoccus peritrichatus</name>
    <dbReference type="NCBI Taxonomy" id="3080537"/>
    <lineage>
        <taxon>Bacteria</taxon>
        <taxon>Pseudomonadati</taxon>
        <taxon>Verrucomicrobiota</taxon>
        <taxon>Opitutia</taxon>
        <taxon>Puniceicoccales</taxon>
        <taxon>Cerasicoccaceae</taxon>
        <taxon>Rubellicoccus</taxon>
    </lineage>
</organism>